<keyword evidence="4" id="KW-0560">Oxidoreductase</keyword>
<dbReference type="PANTHER" id="PTHR13789:SF318">
    <property type="entry name" value="GERANYLGERANYL DIPHOSPHATE REDUCTASE"/>
    <property type="match status" value="1"/>
</dbReference>
<dbReference type="InterPro" id="IPR036188">
    <property type="entry name" value="FAD/NAD-bd_sf"/>
</dbReference>
<comment type="cofactor">
    <cofactor evidence="1">
        <name>FAD</name>
        <dbReference type="ChEBI" id="CHEBI:57692"/>
    </cofactor>
</comment>
<evidence type="ECO:0000259" key="6">
    <source>
        <dbReference type="Pfam" id="PF01494"/>
    </source>
</evidence>
<evidence type="ECO:0000256" key="3">
    <source>
        <dbReference type="ARBA" id="ARBA00022827"/>
    </source>
</evidence>
<dbReference type="InterPro" id="IPR002938">
    <property type="entry name" value="FAD-bd"/>
</dbReference>
<keyword evidence="8" id="KW-1185">Reference proteome</keyword>
<organism evidence="7 8">
    <name type="scientific">Mesorhizobium atlanticum</name>
    <dbReference type="NCBI Taxonomy" id="2233532"/>
    <lineage>
        <taxon>Bacteria</taxon>
        <taxon>Pseudomonadati</taxon>
        <taxon>Pseudomonadota</taxon>
        <taxon>Alphaproteobacteria</taxon>
        <taxon>Hyphomicrobiales</taxon>
        <taxon>Phyllobacteriaceae</taxon>
        <taxon>Mesorhizobium</taxon>
    </lineage>
</organism>
<name>A0A330GMS1_9HYPH</name>
<reference evidence="8" key="1">
    <citation type="submission" date="2018-06" db="EMBL/GenBank/DDBJ databases">
        <authorList>
            <person name="Helene L.C."/>
            <person name="Dall'Agnol R."/>
            <person name="Delamuta J.R."/>
            <person name="Hungria M."/>
        </authorList>
    </citation>
    <scope>NUCLEOTIDE SEQUENCE [LARGE SCALE GENOMIC DNA]</scope>
    <source>
        <strain evidence="8">CNPSo 3140</strain>
    </source>
</reference>
<evidence type="ECO:0000256" key="2">
    <source>
        <dbReference type="ARBA" id="ARBA00022630"/>
    </source>
</evidence>
<dbReference type="AlphaFoldDB" id="A0A330GMS1"/>
<dbReference type="EMBL" id="QMBQ01000010">
    <property type="protein sequence ID" value="RAZ72732.1"/>
    <property type="molecule type" value="Genomic_DNA"/>
</dbReference>
<dbReference type="RefSeq" id="WP_112130334.1">
    <property type="nucleotide sequence ID" value="NZ_QMBQ01000010.1"/>
</dbReference>
<reference evidence="7 8" key="2">
    <citation type="submission" date="2018-07" db="EMBL/GenBank/DDBJ databases">
        <title>Diversity of Mesorhizobium strains in Brazil.</title>
        <authorList>
            <person name="Helene L.C.F."/>
            <person name="Dall'Agnol R."/>
            <person name="Delamuta J.R.M."/>
            <person name="Hungria M."/>
        </authorList>
    </citation>
    <scope>NUCLEOTIDE SEQUENCE [LARGE SCALE GENOMIC DNA]</scope>
    <source>
        <strain evidence="7 8">CNPSo 3140</strain>
    </source>
</reference>
<dbReference type="SUPFAM" id="SSF51905">
    <property type="entry name" value="FAD/NAD(P)-binding domain"/>
    <property type="match status" value="1"/>
</dbReference>
<evidence type="ECO:0000256" key="4">
    <source>
        <dbReference type="ARBA" id="ARBA00023002"/>
    </source>
</evidence>
<dbReference type="SUPFAM" id="SSF54373">
    <property type="entry name" value="FAD-linked reductases, C-terminal domain"/>
    <property type="match status" value="1"/>
</dbReference>
<accession>A0A330GMS1</accession>
<evidence type="ECO:0000256" key="5">
    <source>
        <dbReference type="ARBA" id="ARBA00023033"/>
    </source>
</evidence>
<gene>
    <name evidence="7" type="ORF">DPM35_27595</name>
</gene>
<dbReference type="Pfam" id="PF01494">
    <property type="entry name" value="FAD_binding_3"/>
    <property type="match status" value="1"/>
</dbReference>
<dbReference type="OrthoDB" id="4230779at2"/>
<keyword evidence="2" id="KW-0285">Flavoprotein</keyword>
<dbReference type="InterPro" id="IPR050493">
    <property type="entry name" value="FAD-dep_Monooxygenase_BioMet"/>
</dbReference>
<protein>
    <submittedName>
        <fullName evidence="7">Salicylate hydroxylase</fullName>
    </submittedName>
</protein>
<evidence type="ECO:0000256" key="1">
    <source>
        <dbReference type="ARBA" id="ARBA00001974"/>
    </source>
</evidence>
<dbReference type="Proteomes" id="UP000251956">
    <property type="component" value="Unassembled WGS sequence"/>
</dbReference>
<evidence type="ECO:0000313" key="8">
    <source>
        <dbReference type="Proteomes" id="UP000251956"/>
    </source>
</evidence>
<dbReference type="PANTHER" id="PTHR13789">
    <property type="entry name" value="MONOOXYGENASE"/>
    <property type="match status" value="1"/>
</dbReference>
<dbReference type="GO" id="GO:0004497">
    <property type="term" value="F:monooxygenase activity"/>
    <property type="evidence" value="ECO:0007669"/>
    <property type="project" value="UniProtKB-KW"/>
</dbReference>
<dbReference type="Gene3D" id="3.50.50.60">
    <property type="entry name" value="FAD/NAD(P)-binding domain"/>
    <property type="match status" value="1"/>
</dbReference>
<feature type="domain" description="FAD-binding" evidence="6">
    <location>
        <begin position="8"/>
        <end position="362"/>
    </location>
</feature>
<dbReference type="GO" id="GO:0071949">
    <property type="term" value="F:FAD binding"/>
    <property type="evidence" value="ECO:0007669"/>
    <property type="project" value="InterPro"/>
</dbReference>
<sequence length="411" mass="43695">MTEARSRQIVIAGAGIAGLTAALAFAARGLPVKLFEQAKQLQAAGSGLQLSPNATRILRRLGALDRLLPNAVRPEAVVLKDARSLRELARVPLGQAAEQRWGAPYLVAHRADLQAALTEEVADRPDIELVTGARLTGIAADPASVTATVEIDGKTMPVAAGLLVGADGVWSTVRTQLAARDPAFTKSRFSGRLAWRATVAVDSPAGQAFAEIGAAGCVTTFLHPGFHLVAYPVSKGRTVNLAAFTRGERIAEGWSGHADPAILSNAMRGTAAMLARLVALAGPWTAFPMHTVQQQRWAIPQGIALIGDAAHAMTPFAAQGAAMGIEDASMLANLVADFPGDPAHSLAVWENLRRPRVERVLKRGALNRLAWHAWGPVAVARNLVLATRPAEKLAADLDWLYGWEERKVVRR</sequence>
<proteinExistence type="predicted"/>
<evidence type="ECO:0000313" key="7">
    <source>
        <dbReference type="EMBL" id="RAZ72732.1"/>
    </source>
</evidence>
<dbReference type="PRINTS" id="PR00420">
    <property type="entry name" value="RNGMNOXGNASE"/>
</dbReference>
<keyword evidence="5" id="KW-0503">Monooxygenase</keyword>
<comment type="caution">
    <text evidence="7">The sequence shown here is derived from an EMBL/GenBank/DDBJ whole genome shotgun (WGS) entry which is preliminary data.</text>
</comment>
<keyword evidence="3" id="KW-0274">FAD</keyword>